<dbReference type="PRINTS" id="PR00417">
    <property type="entry name" value="PRTPISMRASEI"/>
</dbReference>
<dbReference type="PROSITE" id="PS52039">
    <property type="entry name" value="TOPO_IA_2"/>
    <property type="match status" value="1"/>
</dbReference>
<evidence type="ECO:0000313" key="12">
    <source>
        <dbReference type="EMBL" id="SHM51930.1"/>
    </source>
</evidence>
<feature type="site" description="Interaction with DNA" evidence="8">
    <location>
        <position position="197"/>
    </location>
</feature>
<dbReference type="InterPro" id="IPR023406">
    <property type="entry name" value="Topo_IA_AS"/>
</dbReference>
<evidence type="ECO:0000313" key="13">
    <source>
        <dbReference type="Proteomes" id="UP000184364"/>
    </source>
</evidence>
<dbReference type="Gene3D" id="2.70.20.10">
    <property type="entry name" value="Topoisomerase I, domain 3"/>
    <property type="match status" value="1"/>
</dbReference>
<dbReference type="AlphaFoldDB" id="A0A1M7JFS4"/>
<dbReference type="STRING" id="1302687.SAMN05444267_105211"/>
<dbReference type="GO" id="GO:0046872">
    <property type="term" value="F:metal ion binding"/>
    <property type="evidence" value="ECO:0007669"/>
    <property type="project" value="UniProtKB-KW"/>
</dbReference>
<dbReference type="InterPro" id="IPR013826">
    <property type="entry name" value="Topo_IA_cen_sub3"/>
</dbReference>
<dbReference type="EMBL" id="FRAV01000052">
    <property type="protein sequence ID" value="SHM51930.1"/>
    <property type="molecule type" value="Genomic_DNA"/>
</dbReference>
<dbReference type="CDD" id="cd03363">
    <property type="entry name" value="TOPRIM_TopoIA_TopoI"/>
    <property type="match status" value="1"/>
</dbReference>
<keyword evidence="13" id="KW-1185">Reference proteome</keyword>
<comment type="caution">
    <text evidence="8">Lacks conserved residue(s) required for the propagation of feature annotation.</text>
</comment>
<keyword evidence="6 8" id="KW-0238">DNA-binding</keyword>
<dbReference type="Gene3D" id="1.10.290.10">
    <property type="entry name" value="Topoisomerase I, domain 4"/>
    <property type="match status" value="1"/>
</dbReference>
<dbReference type="Gene3D" id="1.10.460.10">
    <property type="entry name" value="Topoisomerase I, domain 2"/>
    <property type="match status" value="1"/>
</dbReference>
<feature type="region of interest" description="Interaction with DNA" evidence="8">
    <location>
        <begin position="205"/>
        <end position="210"/>
    </location>
</feature>
<dbReference type="Gene3D" id="3.40.50.140">
    <property type="match status" value="1"/>
</dbReference>
<dbReference type="InterPro" id="IPR028612">
    <property type="entry name" value="Topoisom_1_IA"/>
</dbReference>
<evidence type="ECO:0000256" key="8">
    <source>
        <dbReference type="HAMAP-Rule" id="MF_00952"/>
    </source>
</evidence>
<dbReference type="InterPro" id="IPR000380">
    <property type="entry name" value="Topo_IA"/>
</dbReference>
<proteinExistence type="inferred from homology"/>
<evidence type="ECO:0000256" key="5">
    <source>
        <dbReference type="ARBA" id="ARBA00023029"/>
    </source>
</evidence>
<dbReference type="InterPro" id="IPR023405">
    <property type="entry name" value="Topo_IA_core_domain"/>
</dbReference>
<dbReference type="Pfam" id="PF01131">
    <property type="entry name" value="Topoisom_bac"/>
    <property type="match status" value="2"/>
</dbReference>
<dbReference type="SMART" id="SM00493">
    <property type="entry name" value="TOPRIM"/>
    <property type="match status" value="1"/>
</dbReference>
<comment type="similarity">
    <text evidence="2 8">Belongs to the type IA topoisomerase family.</text>
</comment>
<dbReference type="HAMAP" id="MF_00952">
    <property type="entry name" value="Topoisom_1_prok"/>
    <property type="match status" value="1"/>
</dbReference>
<comment type="function">
    <text evidence="8">Releases the supercoiling and torsional tension of DNA, which is introduced during the DNA replication and transcription, by transiently cleaving and rejoining one strand of the DNA duplex. Introduces a single-strand break via transesterification at a target site in duplex DNA. The scissile phosphodiester is attacked by the catalytic tyrosine of the enzyme, resulting in the formation of a DNA-(5'-phosphotyrosyl)-enzyme intermediate and the expulsion of a 3'-OH DNA strand. The free DNA strand then undergoes passage around the unbroken strand, thus removing DNA supercoils. Finally, in the religation step, the DNA 3'-OH attacks the covalent intermediate to expel the active-site tyrosine and restore the DNA phosphodiester backbone.</text>
</comment>
<dbReference type="GO" id="GO:0006265">
    <property type="term" value="P:DNA topological change"/>
    <property type="evidence" value="ECO:0007669"/>
    <property type="project" value="UniProtKB-UniRule"/>
</dbReference>
<feature type="site" description="Interaction with DNA" evidence="8">
    <location>
        <position position="182"/>
    </location>
</feature>
<organism evidence="12 13">
    <name type="scientific">Chryseobacterium polytrichastri</name>
    <dbReference type="NCBI Taxonomy" id="1302687"/>
    <lineage>
        <taxon>Bacteria</taxon>
        <taxon>Pseudomonadati</taxon>
        <taxon>Bacteroidota</taxon>
        <taxon>Flavobacteriia</taxon>
        <taxon>Flavobacteriales</taxon>
        <taxon>Weeksellaceae</taxon>
        <taxon>Chryseobacterium group</taxon>
        <taxon>Chryseobacterium</taxon>
    </lineage>
</organism>
<evidence type="ECO:0000259" key="10">
    <source>
        <dbReference type="PROSITE" id="PS50880"/>
    </source>
</evidence>
<keyword evidence="4" id="KW-0460">Magnesium</keyword>
<evidence type="ECO:0000256" key="9">
    <source>
        <dbReference type="SAM" id="MobiDB-lite"/>
    </source>
</evidence>
<dbReference type="Pfam" id="PF13368">
    <property type="entry name" value="Toprim_C_rpt"/>
    <property type="match status" value="4"/>
</dbReference>
<feature type="site" description="Interaction with DNA" evidence="8">
    <location>
        <position position="328"/>
    </location>
</feature>
<feature type="active site" description="O-(5'-phospho-DNA)-tyrosine intermediate" evidence="8">
    <location>
        <position position="326"/>
    </location>
</feature>
<dbReference type="GO" id="GO:0003677">
    <property type="term" value="F:DNA binding"/>
    <property type="evidence" value="ECO:0007669"/>
    <property type="project" value="UniProtKB-KW"/>
</dbReference>
<evidence type="ECO:0000256" key="3">
    <source>
        <dbReference type="ARBA" id="ARBA00022723"/>
    </source>
</evidence>
<accession>A0A1M7JFS4</accession>
<keyword evidence="5 8" id="KW-0799">Topoisomerase</keyword>
<dbReference type="PANTHER" id="PTHR42785:SF1">
    <property type="entry name" value="DNA TOPOISOMERASE"/>
    <property type="match status" value="1"/>
</dbReference>
<name>A0A1M7JFS4_9FLAO</name>
<dbReference type="EC" id="5.6.2.1" evidence="8"/>
<feature type="domain" description="Topo IA-type catalytic" evidence="11">
    <location>
        <begin position="171"/>
        <end position="616"/>
    </location>
</feature>
<sequence>MYKEIDACFFFLLSLNKTLLIAKLKLDNKKYIIKKLYFCKNFRMSKNLVIVESPAKAKTIQKYLGKDFEVKSSFGHIRDLPKKGMGIDLETFNPDYEVSADKKKLVTELKSAVKKAEMVWLASDEDREGEAIAWHLADELKLKPENRKRIVFHEITKNAILKAIENPRDIDQNLVNAQQARRILDRIVGFEMSPVLWKKVKPGLSAGRVQSVAVRLIVEREKEIRAFTPKASFKLDGIFVNKTEQDIAAKLKKDFEKEEDAEKFLEQARTTEFKVLNVETKPGTRSASAPFTTSTLQQEASSRLGYNVTNTMRIAQRLYEEGYITYMRTDSVNLSQEAIEGAKKQITTEYGAEYSSPRNYTTKSASAQEAHEAIRPTDFSVKSIGDAQLSKLYQLIYRRTLASQMANAKIEKTVIEIGNAKLPQHFEAQGEVIIFDGFLKAYGIVKAEDDDDENNDKLLPKVSIGEVLEYKTITATEKYTRPSARYTEAGLIKKLEELGIGRPSTYAPTIQTIQNREYVDKREIEPQMREVVKISLAKDKIKKVILDEKFGGDKNKFVPTDIGEVVSDFLTDNFKEILDYGFTARVEESFDEIANGAQKWKEMMTDFYSKFHPRIADVEENADRANGDRHLGVDPKTGKNVHARIGRFGAMIQIGETEDEEKPTFASLMVGQNIATITFEEAMELFKLPFELNSFEDQPVSVGVGRFGPYVKWGETYISIPKGEDPLSVNQERAEEIIKEKKIADAPIATYQGEPVTKGTGRFGPFIKYKSIFVNVPKKYDFDNLSQSDINELIDAKLEKEANRYIQQWEKEKISIENGRWGPFIKFGKTMFKIPKKKDDTKYEGEELKEISLDEVKKWITDQDPKAFAEKKKPAAKKATTAKKTTAVKKAPAKKK</sequence>
<dbReference type="InterPro" id="IPR025589">
    <property type="entry name" value="Toprim_C_rpt"/>
</dbReference>
<dbReference type="InterPro" id="IPR003602">
    <property type="entry name" value="Topo_IA_DNA-bd_dom"/>
</dbReference>
<feature type="compositionally biased region" description="Low complexity" evidence="9">
    <location>
        <begin position="877"/>
        <end position="890"/>
    </location>
</feature>
<dbReference type="InterPro" id="IPR013497">
    <property type="entry name" value="Topo_IA_cen"/>
</dbReference>
<dbReference type="SMART" id="SM00437">
    <property type="entry name" value="TOP1Ac"/>
    <property type="match status" value="1"/>
</dbReference>
<dbReference type="CDD" id="cd00186">
    <property type="entry name" value="TOP1Ac"/>
    <property type="match status" value="1"/>
</dbReference>
<dbReference type="Proteomes" id="UP000184364">
    <property type="component" value="Unassembled WGS sequence"/>
</dbReference>
<feature type="domain" description="Toprim" evidence="10">
    <location>
        <begin position="46"/>
        <end position="155"/>
    </location>
</feature>
<dbReference type="SMART" id="SM00436">
    <property type="entry name" value="TOP1Bc"/>
    <property type="match status" value="1"/>
</dbReference>
<dbReference type="InterPro" id="IPR013824">
    <property type="entry name" value="Topo_IA_cen_sub1"/>
</dbReference>
<comment type="catalytic activity">
    <reaction evidence="1 8">
        <text>ATP-independent breakage of single-stranded DNA, followed by passage and rejoining.</text>
        <dbReference type="EC" id="5.6.2.1"/>
    </reaction>
</comment>
<evidence type="ECO:0000256" key="4">
    <source>
        <dbReference type="ARBA" id="ARBA00022842"/>
    </source>
</evidence>
<gene>
    <name evidence="8" type="primary">topA</name>
    <name evidence="12" type="ORF">SAMN05444267_105211</name>
</gene>
<dbReference type="GO" id="GO:0003917">
    <property type="term" value="F:DNA topoisomerase type I (single strand cut, ATP-independent) activity"/>
    <property type="evidence" value="ECO:0007669"/>
    <property type="project" value="UniProtKB-UniRule"/>
</dbReference>
<feature type="site" description="Interaction with DNA" evidence="8">
    <location>
        <position position="516"/>
    </location>
</feature>
<dbReference type="InterPro" id="IPR005733">
    <property type="entry name" value="TopoI_bac-type"/>
</dbReference>
<feature type="region of interest" description="Disordered" evidence="9">
    <location>
        <begin position="868"/>
        <end position="896"/>
    </location>
</feature>
<feature type="site" description="Interaction with DNA" evidence="8">
    <location>
        <position position="76"/>
    </location>
</feature>
<dbReference type="PROSITE" id="PS50880">
    <property type="entry name" value="TOPRIM"/>
    <property type="match status" value="1"/>
</dbReference>
<dbReference type="PROSITE" id="PS00396">
    <property type="entry name" value="TOPO_IA_1"/>
    <property type="match status" value="1"/>
</dbReference>
<keyword evidence="7 8" id="KW-0413">Isomerase</keyword>
<comment type="subunit">
    <text evidence="8">Monomer.</text>
</comment>
<dbReference type="InterPro" id="IPR013825">
    <property type="entry name" value="Topo_IA_cen_sub2"/>
</dbReference>
<dbReference type="SUPFAM" id="SSF56712">
    <property type="entry name" value="Prokaryotic type I DNA topoisomerase"/>
    <property type="match status" value="1"/>
</dbReference>
<protein>
    <recommendedName>
        <fullName evidence="8">DNA topoisomerase 1</fullName>
        <ecNumber evidence="8">5.6.2.1</ecNumber>
    </recommendedName>
    <alternativeName>
        <fullName evidence="8">DNA topoisomerase I</fullName>
    </alternativeName>
</protein>
<feature type="site" description="Interaction with DNA" evidence="8">
    <location>
        <position position="181"/>
    </location>
</feature>
<dbReference type="NCBIfam" id="TIGR01051">
    <property type="entry name" value="topA_bact"/>
    <property type="match status" value="1"/>
</dbReference>
<evidence type="ECO:0000256" key="2">
    <source>
        <dbReference type="ARBA" id="ARBA00009446"/>
    </source>
</evidence>
<dbReference type="PANTHER" id="PTHR42785">
    <property type="entry name" value="DNA TOPOISOMERASE, TYPE IA, CORE"/>
    <property type="match status" value="1"/>
</dbReference>
<evidence type="ECO:0000256" key="6">
    <source>
        <dbReference type="ARBA" id="ARBA00023125"/>
    </source>
</evidence>
<reference evidence="13" key="1">
    <citation type="submission" date="2016-11" db="EMBL/GenBank/DDBJ databases">
        <authorList>
            <person name="Varghese N."/>
            <person name="Submissions S."/>
        </authorList>
    </citation>
    <scope>NUCLEOTIDE SEQUENCE [LARGE SCALE GENOMIC DNA]</scope>
    <source>
        <strain evidence="13">DSM 26899</strain>
    </source>
</reference>
<evidence type="ECO:0000256" key="1">
    <source>
        <dbReference type="ARBA" id="ARBA00000213"/>
    </source>
</evidence>
<feature type="site" description="Interaction with DNA" evidence="8">
    <location>
        <position position="185"/>
    </location>
</feature>
<dbReference type="InterPro" id="IPR034149">
    <property type="entry name" value="TOPRIM_TopoI"/>
</dbReference>
<evidence type="ECO:0000256" key="7">
    <source>
        <dbReference type="ARBA" id="ARBA00023235"/>
    </source>
</evidence>
<evidence type="ECO:0000259" key="11">
    <source>
        <dbReference type="PROSITE" id="PS52039"/>
    </source>
</evidence>
<dbReference type="InterPro" id="IPR003601">
    <property type="entry name" value="Topo_IA_2"/>
</dbReference>
<keyword evidence="3" id="KW-0479">Metal-binding</keyword>
<dbReference type="InterPro" id="IPR006171">
    <property type="entry name" value="TOPRIM_dom"/>
</dbReference>
<dbReference type="Pfam" id="PF01751">
    <property type="entry name" value="Toprim"/>
    <property type="match status" value="1"/>
</dbReference>